<evidence type="ECO:0000259" key="16">
    <source>
        <dbReference type="PROSITE" id="PS51553"/>
    </source>
</evidence>
<dbReference type="NCBIfam" id="TIGR00888">
    <property type="entry name" value="guaA_Nterm"/>
    <property type="match status" value="1"/>
</dbReference>
<keyword evidence="10" id="KW-0315">Glutamine amidotransferase</keyword>
<evidence type="ECO:0000256" key="13">
    <source>
        <dbReference type="ARBA" id="ARBA00044933"/>
    </source>
</evidence>
<dbReference type="EC" id="6.3.5.2" evidence="4"/>
<evidence type="ECO:0000256" key="7">
    <source>
        <dbReference type="ARBA" id="ARBA00022749"/>
    </source>
</evidence>
<dbReference type="OrthoDB" id="1724632at2759"/>
<evidence type="ECO:0000256" key="5">
    <source>
        <dbReference type="ARBA" id="ARBA00022598"/>
    </source>
</evidence>
<evidence type="ECO:0000256" key="4">
    <source>
        <dbReference type="ARBA" id="ARBA00012746"/>
    </source>
</evidence>
<dbReference type="SUPFAM" id="SSF56112">
    <property type="entry name" value="Protein kinase-like (PK-like)"/>
    <property type="match status" value="1"/>
</dbReference>
<dbReference type="InterPro" id="IPR011009">
    <property type="entry name" value="Kinase-like_dom_sf"/>
</dbReference>
<dbReference type="SUPFAM" id="SSF52402">
    <property type="entry name" value="Adenine nucleotide alpha hydrolases-like"/>
    <property type="match status" value="1"/>
</dbReference>
<dbReference type="GeneID" id="34554168"/>
<comment type="subunit">
    <text evidence="3">Homodimer.</text>
</comment>
<dbReference type="RefSeq" id="XP_022480819.1">
    <property type="nucleotide sequence ID" value="XM_022612658.1"/>
</dbReference>
<dbReference type="PRINTS" id="PR00097">
    <property type="entry name" value="ANTSNTHASEII"/>
</dbReference>
<dbReference type="PROSITE" id="PS51273">
    <property type="entry name" value="GATASE_TYPE_1"/>
    <property type="match status" value="1"/>
</dbReference>
<evidence type="ECO:0000256" key="3">
    <source>
        <dbReference type="ARBA" id="ARBA00011738"/>
    </source>
</evidence>
<reference evidence="17 18" key="1">
    <citation type="submission" date="2016-09" db="EMBL/GenBank/DDBJ databases">
        <authorList>
            <person name="Capua I."/>
            <person name="De Benedictis P."/>
            <person name="Joannis T."/>
            <person name="Lombin L.H."/>
            <person name="Cattoli G."/>
        </authorList>
    </citation>
    <scope>NUCLEOTIDE SEQUENCE [LARGE SCALE GENOMIC DNA]</scope>
    <source>
        <strain evidence="17 18">IMI 309357</strain>
    </source>
</reference>
<dbReference type="UniPathway" id="UPA00189">
    <property type="reaction ID" value="UER00296"/>
</dbReference>
<dbReference type="CDD" id="cd01997">
    <property type="entry name" value="GMP_synthase_C"/>
    <property type="match status" value="1"/>
</dbReference>
<dbReference type="Pfam" id="PF01636">
    <property type="entry name" value="APH"/>
    <property type="match status" value="1"/>
</dbReference>
<dbReference type="PROSITE" id="PS51553">
    <property type="entry name" value="GMPS_ATP_PPASE"/>
    <property type="match status" value="1"/>
</dbReference>
<evidence type="ECO:0000256" key="11">
    <source>
        <dbReference type="ARBA" id="ARBA00030464"/>
    </source>
</evidence>
<keyword evidence="7 15" id="KW-0332">GMP biosynthesis</keyword>
<dbReference type="InterPro" id="IPR002575">
    <property type="entry name" value="Aminoglycoside_PTrfase"/>
</dbReference>
<feature type="binding site" evidence="15">
    <location>
        <begin position="240"/>
        <end position="246"/>
    </location>
    <ligand>
        <name>ATP</name>
        <dbReference type="ChEBI" id="CHEBI:30616"/>
    </ligand>
</feature>
<keyword evidence="5" id="KW-0436">Ligase</keyword>
<dbReference type="PANTHER" id="PTHR11922">
    <property type="entry name" value="GMP SYNTHASE-RELATED"/>
    <property type="match status" value="1"/>
</dbReference>
<dbReference type="SUPFAM" id="SSF52317">
    <property type="entry name" value="Class I glutamine amidotransferase-like"/>
    <property type="match status" value="1"/>
</dbReference>
<dbReference type="InterPro" id="IPR025777">
    <property type="entry name" value="GMPS_ATP_PPase_dom"/>
</dbReference>
<dbReference type="FunFam" id="3.40.50.880:FF:000001">
    <property type="entry name" value="GMP synthase [glutamine-hydrolyzing]"/>
    <property type="match status" value="1"/>
</dbReference>
<comment type="caution">
    <text evidence="17">The sequence shown here is derived from an EMBL/GenBank/DDBJ whole genome shotgun (WGS) entry which is preliminary data.</text>
</comment>
<gene>
    <name evidence="17" type="ORF">CORC01_01002</name>
</gene>
<evidence type="ECO:0000256" key="12">
    <source>
        <dbReference type="ARBA" id="ARBA00031356"/>
    </source>
</evidence>
<dbReference type="GO" id="GO:0005524">
    <property type="term" value="F:ATP binding"/>
    <property type="evidence" value="ECO:0007669"/>
    <property type="project" value="UniProtKB-UniRule"/>
</dbReference>
<dbReference type="NCBIfam" id="TIGR00884">
    <property type="entry name" value="guaA_Cterm"/>
    <property type="match status" value="1"/>
</dbReference>
<dbReference type="Pfam" id="PF00958">
    <property type="entry name" value="GMP_synt_C"/>
    <property type="match status" value="1"/>
</dbReference>
<dbReference type="Gene3D" id="3.40.50.880">
    <property type="match status" value="1"/>
</dbReference>
<evidence type="ECO:0000256" key="9">
    <source>
        <dbReference type="ARBA" id="ARBA00022840"/>
    </source>
</evidence>
<evidence type="ECO:0000313" key="18">
    <source>
        <dbReference type="Proteomes" id="UP000176998"/>
    </source>
</evidence>
<comment type="subcellular location">
    <subcellularLocation>
        <location evidence="1">Cytoplasm</location>
        <location evidence="1">Cytosol</location>
    </subcellularLocation>
</comment>
<dbReference type="PANTHER" id="PTHR11922:SF2">
    <property type="entry name" value="GMP SYNTHASE [GLUTAMINE-HYDROLYZING]"/>
    <property type="match status" value="1"/>
</dbReference>
<dbReference type="AlphaFoldDB" id="A0A1G4BQR3"/>
<dbReference type="CDD" id="cd01742">
    <property type="entry name" value="GATase1_GMP_Synthase"/>
    <property type="match status" value="1"/>
</dbReference>
<dbReference type="Gene3D" id="3.40.50.620">
    <property type="entry name" value="HUPs"/>
    <property type="match status" value="1"/>
</dbReference>
<dbReference type="EMBL" id="MJBS01000005">
    <property type="protein sequence ID" value="OHF03683.1"/>
    <property type="molecule type" value="Genomic_DNA"/>
</dbReference>
<comment type="function">
    <text evidence="13">Catalyzes the conversion of xanthine monophosphate (XMP) to GMP in the presence of glutamine and ATP through an adenyl-XMP intermediate.</text>
</comment>
<dbReference type="STRING" id="1209926.A0A1G4BQR3"/>
<dbReference type="Proteomes" id="UP000176998">
    <property type="component" value="Unassembled WGS sequence"/>
</dbReference>
<accession>A0A1G4BQR3</accession>
<evidence type="ECO:0000313" key="17">
    <source>
        <dbReference type="EMBL" id="OHF03683.1"/>
    </source>
</evidence>
<dbReference type="InterPro" id="IPR017926">
    <property type="entry name" value="GATASE"/>
</dbReference>
<evidence type="ECO:0000256" key="1">
    <source>
        <dbReference type="ARBA" id="ARBA00004514"/>
    </source>
</evidence>
<protein>
    <recommendedName>
        <fullName evidence="4">GMP synthase (glutamine-hydrolyzing)</fullName>
        <ecNumber evidence="4">6.3.5.2</ecNumber>
    </recommendedName>
    <alternativeName>
        <fullName evidence="11">GMP synthetase</fullName>
    </alternativeName>
    <alternativeName>
        <fullName evidence="12">Glutamine amidotransferase</fullName>
    </alternativeName>
</protein>
<name>A0A1G4BQR3_9PEZI</name>
<dbReference type="GO" id="GO:0003921">
    <property type="term" value="F:GMP synthase activity"/>
    <property type="evidence" value="ECO:0007669"/>
    <property type="project" value="InterPro"/>
</dbReference>
<organism evidence="17 18">
    <name type="scientific">Colletotrichum orchidophilum</name>
    <dbReference type="NCBI Taxonomy" id="1209926"/>
    <lineage>
        <taxon>Eukaryota</taxon>
        <taxon>Fungi</taxon>
        <taxon>Dikarya</taxon>
        <taxon>Ascomycota</taxon>
        <taxon>Pezizomycotina</taxon>
        <taxon>Sordariomycetes</taxon>
        <taxon>Hypocreomycetidae</taxon>
        <taxon>Glomerellales</taxon>
        <taxon>Glomerellaceae</taxon>
        <taxon>Colletotrichum</taxon>
    </lineage>
</organism>
<sequence length="985" mass="109231">MSDDTLEAAPPHATFDTVLVLDLGSQTSHLILRRLRSLGVYSEMLPCTQKLKDLAWKPVGIILSGGPSSVYSPDAPGVDPLVFELGVPVLGVCFGNQLIAWRVNPSNVAPGQTREYGETSMAIRKVGSHADRLFEGLGDSLNVVMSHFDKVVQLPEGFETIATTKDSEFAGIAHQSLPIFGIQFHPEISHTERGTDILANFALKICGARADWKMDNFSEKEIVRIRKLVGDKAQVIGAVSGGVDSTVAAKLMKEAIGDRFHAILVDTGLMRLNECDQVKQTLDKYLGINLTVVDGSKLFFDRLAGVTEPEAKRKIIGGTFIDLFEIEALRIEKEAEHTPLAGKVEWFLQGTLYADIVESLSFKGAASSTIKSHHNAGGLPARMQNGEAQLKLLEPLRELFKDEVRAFGRQLQIHEELIGRHPFPGPGLGIRIIGEVTRERVEIVRKADHIFISMIREAGIYDEVRRDHLSSMRKFTKEIFQVTQAYAALDTNRAVGVQGDARVYGYICVLRAVTSLDMMSAEPYEFKWSLLKAISRRIVNEVDGIARVVYDTTSKPPAYTPCTNPIPQWSPNILAAMACDKDDNLLLEWNWICPNVSMEPQVSVCLKRTDWVAICNIASRAKNGVPCNLLSNYRAGGSSLARLLEFEDGTRWVARVQLRESTPETSRKSRIEIDTMMLLAEARAPVPHIFAFELDDANTSRSSFVLLEFLPGNTAADQARGYERVDWGLIPRQHRQNFYQTMAAAHVQIASARLPQIGAVTSHADGSFTVGAIPGIGGPFDTAASFIEAWASVLKFPYDESYLRRNLPASVIDEILEGNKQFPSRLAELASSGRHFTQKGPFPIRHADLFHSNVIVTKTYNVLGVIDWEGSYVLPWELVDTPCFLSTVPRLLNLPEQYDEGGWPLDQDEVGRWADEEAYAKMVRDAEQNAHADHRLSETLADQDARNLASTIHLYSQGKMGFYGRALAYFERKYHAPSSVSHAQG</sequence>
<evidence type="ECO:0000256" key="14">
    <source>
        <dbReference type="ARBA" id="ARBA00049404"/>
    </source>
</evidence>
<keyword evidence="6 15" id="KW-0547">Nucleotide-binding</keyword>
<dbReference type="InterPro" id="IPR004739">
    <property type="entry name" value="GMP_synth_GATase"/>
</dbReference>
<evidence type="ECO:0000256" key="10">
    <source>
        <dbReference type="ARBA" id="ARBA00022962"/>
    </source>
</evidence>
<keyword evidence="8 15" id="KW-0658">Purine biosynthesis</keyword>
<dbReference type="InterPro" id="IPR029062">
    <property type="entry name" value="Class_I_gatase-like"/>
</dbReference>
<evidence type="ECO:0000256" key="8">
    <source>
        <dbReference type="ARBA" id="ARBA00022755"/>
    </source>
</evidence>
<keyword evidence="9 15" id="KW-0067">ATP-binding</keyword>
<dbReference type="Gene3D" id="3.30.300.10">
    <property type="match status" value="1"/>
</dbReference>
<dbReference type="PRINTS" id="PR00096">
    <property type="entry name" value="GATASE"/>
</dbReference>
<dbReference type="InterPro" id="IPR014729">
    <property type="entry name" value="Rossmann-like_a/b/a_fold"/>
</dbReference>
<dbReference type="InterPro" id="IPR001674">
    <property type="entry name" value="GMP_synth_C"/>
</dbReference>
<proteinExistence type="predicted"/>
<evidence type="ECO:0000256" key="6">
    <source>
        <dbReference type="ARBA" id="ARBA00022741"/>
    </source>
</evidence>
<feature type="domain" description="GMPS ATP-PPase" evidence="16">
    <location>
        <begin position="212"/>
        <end position="420"/>
    </location>
</feature>
<dbReference type="Pfam" id="PF00117">
    <property type="entry name" value="GATase"/>
    <property type="match status" value="1"/>
</dbReference>
<keyword evidence="18" id="KW-1185">Reference proteome</keyword>
<comment type="pathway">
    <text evidence="2">Purine metabolism; GMP biosynthesis; GMP from XMP (L-Gln route): step 1/1.</text>
</comment>
<evidence type="ECO:0000256" key="2">
    <source>
        <dbReference type="ARBA" id="ARBA00005153"/>
    </source>
</evidence>
<dbReference type="GO" id="GO:0005829">
    <property type="term" value="C:cytosol"/>
    <property type="evidence" value="ECO:0007669"/>
    <property type="project" value="UniProtKB-SubCell"/>
</dbReference>
<comment type="catalytic activity">
    <reaction evidence="14">
        <text>XMP + L-glutamine + ATP + H2O = GMP + L-glutamate + AMP + diphosphate + 2 H(+)</text>
        <dbReference type="Rhea" id="RHEA:11680"/>
        <dbReference type="ChEBI" id="CHEBI:15377"/>
        <dbReference type="ChEBI" id="CHEBI:15378"/>
        <dbReference type="ChEBI" id="CHEBI:29985"/>
        <dbReference type="ChEBI" id="CHEBI:30616"/>
        <dbReference type="ChEBI" id="CHEBI:33019"/>
        <dbReference type="ChEBI" id="CHEBI:57464"/>
        <dbReference type="ChEBI" id="CHEBI:58115"/>
        <dbReference type="ChEBI" id="CHEBI:58359"/>
        <dbReference type="ChEBI" id="CHEBI:456215"/>
        <dbReference type="EC" id="6.3.5.2"/>
    </reaction>
</comment>
<evidence type="ECO:0000256" key="15">
    <source>
        <dbReference type="PROSITE-ProRule" id="PRU00886"/>
    </source>
</evidence>
<dbReference type="NCBIfam" id="NF000848">
    <property type="entry name" value="PRK00074.1"/>
    <property type="match status" value="1"/>
</dbReference>
<dbReference type="SUPFAM" id="SSF54810">
    <property type="entry name" value="GMP synthetase C-terminal dimerisation domain"/>
    <property type="match status" value="1"/>
</dbReference>